<keyword evidence="3" id="KW-1185">Reference proteome</keyword>
<gene>
    <name evidence="2" type="ORF">B0H17DRAFT_925620</name>
</gene>
<dbReference type="Proteomes" id="UP001221757">
    <property type="component" value="Unassembled WGS sequence"/>
</dbReference>
<evidence type="ECO:0000256" key="1">
    <source>
        <dbReference type="SAM" id="Phobius"/>
    </source>
</evidence>
<dbReference type="EMBL" id="JARKIE010000020">
    <property type="protein sequence ID" value="KAJ7700354.1"/>
    <property type="molecule type" value="Genomic_DNA"/>
</dbReference>
<accession>A0AAD7GQN2</accession>
<feature type="transmembrane region" description="Helical" evidence="1">
    <location>
        <begin position="36"/>
        <end position="55"/>
    </location>
</feature>
<keyword evidence="1" id="KW-1133">Transmembrane helix</keyword>
<dbReference type="AlphaFoldDB" id="A0AAD7GQN2"/>
<name>A0AAD7GQN2_MYCRO</name>
<sequence length="65" mass="7145">MLLLHQLAKRAGAAHNFTLDLRAPADSCNDINCRRLFNIVWGCLAIVFACTQVSVHTNVPPPDQS</sequence>
<evidence type="ECO:0000313" key="2">
    <source>
        <dbReference type="EMBL" id="KAJ7700354.1"/>
    </source>
</evidence>
<comment type="caution">
    <text evidence="2">The sequence shown here is derived from an EMBL/GenBank/DDBJ whole genome shotgun (WGS) entry which is preliminary data.</text>
</comment>
<reference evidence="2" key="1">
    <citation type="submission" date="2023-03" db="EMBL/GenBank/DDBJ databases">
        <title>Massive genome expansion in bonnet fungi (Mycena s.s.) driven by repeated elements and novel gene families across ecological guilds.</title>
        <authorList>
            <consortium name="Lawrence Berkeley National Laboratory"/>
            <person name="Harder C.B."/>
            <person name="Miyauchi S."/>
            <person name="Viragh M."/>
            <person name="Kuo A."/>
            <person name="Thoen E."/>
            <person name="Andreopoulos B."/>
            <person name="Lu D."/>
            <person name="Skrede I."/>
            <person name="Drula E."/>
            <person name="Henrissat B."/>
            <person name="Morin E."/>
            <person name="Kohler A."/>
            <person name="Barry K."/>
            <person name="LaButti K."/>
            <person name="Morin E."/>
            <person name="Salamov A."/>
            <person name="Lipzen A."/>
            <person name="Mereny Z."/>
            <person name="Hegedus B."/>
            <person name="Baldrian P."/>
            <person name="Stursova M."/>
            <person name="Weitz H."/>
            <person name="Taylor A."/>
            <person name="Grigoriev I.V."/>
            <person name="Nagy L.G."/>
            <person name="Martin F."/>
            <person name="Kauserud H."/>
        </authorList>
    </citation>
    <scope>NUCLEOTIDE SEQUENCE</scope>
    <source>
        <strain evidence="2">CBHHK067</strain>
    </source>
</reference>
<keyword evidence="1" id="KW-0812">Transmembrane</keyword>
<proteinExistence type="predicted"/>
<evidence type="ECO:0000313" key="3">
    <source>
        <dbReference type="Proteomes" id="UP001221757"/>
    </source>
</evidence>
<organism evidence="2 3">
    <name type="scientific">Mycena rosella</name>
    <name type="common">Pink bonnet</name>
    <name type="synonym">Agaricus rosellus</name>
    <dbReference type="NCBI Taxonomy" id="1033263"/>
    <lineage>
        <taxon>Eukaryota</taxon>
        <taxon>Fungi</taxon>
        <taxon>Dikarya</taxon>
        <taxon>Basidiomycota</taxon>
        <taxon>Agaricomycotina</taxon>
        <taxon>Agaricomycetes</taxon>
        <taxon>Agaricomycetidae</taxon>
        <taxon>Agaricales</taxon>
        <taxon>Marasmiineae</taxon>
        <taxon>Mycenaceae</taxon>
        <taxon>Mycena</taxon>
    </lineage>
</organism>
<protein>
    <submittedName>
        <fullName evidence="2">Uncharacterized protein</fullName>
    </submittedName>
</protein>
<keyword evidence="1" id="KW-0472">Membrane</keyword>